<dbReference type="InterPro" id="IPR027417">
    <property type="entry name" value="P-loop_NTPase"/>
</dbReference>
<reference evidence="3 4" key="1">
    <citation type="submission" date="2024-09" db="EMBL/GenBank/DDBJ databases">
        <title>Draft genome sequence of Candidatus Magnetaquicoccaceae bacterium FCR-1.</title>
        <authorList>
            <person name="Shimoshige H."/>
            <person name="Shimamura S."/>
            <person name="Taoka A."/>
            <person name="Kobayashi H."/>
            <person name="Maekawa T."/>
        </authorList>
    </citation>
    <scope>NUCLEOTIDE SEQUENCE [LARGE SCALE GENOMIC DNA]</scope>
    <source>
        <strain evidence="3 4">FCR-1</strain>
    </source>
</reference>
<dbReference type="EMBL" id="BAAFGK010000004">
    <property type="protein sequence ID" value="GAB0057026.1"/>
    <property type="molecule type" value="Genomic_DNA"/>
</dbReference>
<dbReference type="Gene3D" id="3.40.50.300">
    <property type="entry name" value="P-loop containing nucleotide triphosphate hydrolases"/>
    <property type="match status" value="1"/>
</dbReference>
<dbReference type="PANTHER" id="PTHR35894">
    <property type="entry name" value="GENERAL SECRETION PATHWAY PROTEIN A-RELATED"/>
    <property type="match status" value="1"/>
</dbReference>
<dbReference type="SUPFAM" id="SSF52540">
    <property type="entry name" value="P-loop containing nucleoside triphosphate hydrolases"/>
    <property type="match status" value="1"/>
</dbReference>
<sequence>MYLDHFGFHAPPFAITPDTELFFSGGERGEILEKLLKAVEAGEGFVKVVGEVGSGKTMLCRLFCRKLPKNAHLALLLNPGIPPEELTSALMGEFRLSPMREEGAAARHQALLEFFVSLERQGKRAVIVVEEAQSMPPATLEALRLISNLETERVKLVSIVLFGQPELDRKLQARDSRQILERITTQLTLPKLSVEQTEQYLRGRLHASGYRGPQLFSTGAVRAIHRSARGSFRQINLLAEKSIVHASRGGAHQIQSRHVAQGISSLSGHPNSPAWRRPALAAGAMIALLAGGLALQSSWGINLSPYERILSTLQSDANQADISPVSLPVAGQTNQAATDSKAAIPTDVNDFRASKGKITPVAATPPPSVQAPHVAGIASNPPRSREPVNAETETKRPTATPPSTPESHHAKATPNLDAPSGATSPPSVPGETGNTLAKIAPPAQVMANALTVSYEPIEMGPTPLTLARTLRLPTPPMPASMVQPVKPTFARVATPTRKAEVREVASLPGMQPTDPMRDRVRAAYRWLETSHNTRHTIQLVQLRNIEGIGKVEKSLAAARSDLNMSELKIFRLRNQKLLVYLGDFDSEHEAQEALLRLPHELLTGGPMVVPIERVKTFVRDRTRPEGCATGQEGRPCAPAA</sequence>
<dbReference type="InterPro" id="IPR049945">
    <property type="entry name" value="AAA_22"/>
</dbReference>
<name>A0ABQ0C816_9PROT</name>
<evidence type="ECO:0000259" key="2">
    <source>
        <dbReference type="Pfam" id="PF13401"/>
    </source>
</evidence>
<feature type="compositionally biased region" description="Basic and acidic residues" evidence="1">
    <location>
        <begin position="383"/>
        <end position="396"/>
    </location>
</feature>
<dbReference type="Pfam" id="PF13401">
    <property type="entry name" value="AAA_22"/>
    <property type="match status" value="1"/>
</dbReference>
<gene>
    <name evidence="3" type="ORF">SIID45300_01346</name>
</gene>
<accession>A0ABQ0C816</accession>
<protein>
    <recommendedName>
        <fullName evidence="2">ORC1/DEAH AAA+ ATPase domain-containing protein</fullName>
    </recommendedName>
</protein>
<dbReference type="CDD" id="cd00009">
    <property type="entry name" value="AAA"/>
    <property type="match status" value="1"/>
</dbReference>
<evidence type="ECO:0000256" key="1">
    <source>
        <dbReference type="SAM" id="MobiDB-lite"/>
    </source>
</evidence>
<dbReference type="PANTHER" id="PTHR35894:SF1">
    <property type="entry name" value="PHOSPHORIBULOKINASE _ URIDINE KINASE FAMILY"/>
    <property type="match status" value="1"/>
</dbReference>
<evidence type="ECO:0000313" key="4">
    <source>
        <dbReference type="Proteomes" id="UP001628193"/>
    </source>
</evidence>
<dbReference type="RefSeq" id="WP_420904737.1">
    <property type="nucleotide sequence ID" value="NZ_BAAFGK010000004.1"/>
</dbReference>
<dbReference type="Gene3D" id="3.30.70.1070">
    <property type="entry name" value="Sporulation related repeat"/>
    <property type="match status" value="1"/>
</dbReference>
<organism evidence="3 4">
    <name type="scientific">Candidatus Magnetaquiglobus chichijimensis</name>
    <dbReference type="NCBI Taxonomy" id="3141448"/>
    <lineage>
        <taxon>Bacteria</taxon>
        <taxon>Pseudomonadati</taxon>
        <taxon>Pseudomonadota</taxon>
        <taxon>Magnetococcia</taxon>
        <taxon>Magnetococcales</taxon>
        <taxon>Candidatus Magnetaquicoccaceae</taxon>
        <taxon>Candidatus Magnetaquiglobus</taxon>
    </lineage>
</organism>
<comment type="caution">
    <text evidence="3">The sequence shown here is derived from an EMBL/GenBank/DDBJ whole genome shotgun (WGS) entry which is preliminary data.</text>
</comment>
<keyword evidence="4" id="KW-1185">Reference proteome</keyword>
<dbReference type="InterPro" id="IPR036680">
    <property type="entry name" value="SPOR-like_sf"/>
</dbReference>
<dbReference type="Proteomes" id="UP001628193">
    <property type="component" value="Unassembled WGS sequence"/>
</dbReference>
<feature type="domain" description="ORC1/DEAH AAA+ ATPase" evidence="2">
    <location>
        <begin position="42"/>
        <end position="171"/>
    </location>
</feature>
<proteinExistence type="predicted"/>
<feature type="region of interest" description="Disordered" evidence="1">
    <location>
        <begin position="358"/>
        <end position="435"/>
    </location>
</feature>
<dbReference type="InterPro" id="IPR052026">
    <property type="entry name" value="ExeA_AAA_ATPase_DNA-bind"/>
</dbReference>
<evidence type="ECO:0000313" key="3">
    <source>
        <dbReference type="EMBL" id="GAB0057026.1"/>
    </source>
</evidence>